<sequence length="140" mass="16147">MSEFERNIVQFFDELGVSCSDKTLQKCLELCKRHNVVDAEEFVDTWMAYSVSYLGGEGPNETNLIKFERENYIKKPAACTKSSETISTKSLPAVYGGSSMKERDETARIIMAYNETTPKTKFFWKIWKMGNYVFFGLVKF</sequence>
<dbReference type="Pfam" id="PF08418">
    <property type="entry name" value="Pol_alpha_B_N"/>
    <property type="match status" value="1"/>
</dbReference>
<gene>
    <name evidence="3" type="primary">8233378</name>
    <name evidence="2" type="ORF">Phum_PHUM003720</name>
</gene>
<feature type="domain" description="DNA polymerase alpha subunit B N-terminal" evidence="1">
    <location>
        <begin position="7"/>
        <end position="71"/>
    </location>
</feature>
<keyword evidence="4" id="KW-1185">Reference proteome</keyword>
<dbReference type="KEGG" id="phu:Phum_PHUM003720"/>
<reference evidence="2" key="1">
    <citation type="submission" date="2007-04" db="EMBL/GenBank/DDBJ databases">
        <title>Annotation of Pediculus humanus corporis strain USDA.</title>
        <authorList>
            <person name="Kirkness E."/>
            <person name="Hannick L."/>
            <person name="Hass B."/>
            <person name="Bruggner R."/>
            <person name="Lawson D."/>
            <person name="Bidwell S."/>
            <person name="Joardar V."/>
            <person name="Caler E."/>
            <person name="Walenz B."/>
            <person name="Inman J."/>
            <person name="Schobel S."/>
            <person name="Galinsky K."/>
            <person name="Amedeo P."/>
            <person name="Strausberg R."/>
        </authorList>
    </citation>
    <scope>NUCLEOTIDE SEQUENCE</scope>
    <source>
        <strain evidence="2">USDA</strain>
    </source>
</reference>
<evidence type="ECO:0000313" key="2">
    <source>
        <dbReference type="EMBL" id="EEB09900.1"/>
    </source>
</evidence>
<dbReference type="EMBL" id="AAZO01000045">
    <property type="status" value="NOT_ANNOTATED_CDS"/>
    <property type="molecule type" value="Genomic_DNA"/>
</dbReference>
<dbReference type="HOGENOM" id="CLU_1837495_0_0_1"/>
<name>E0V944_PEDHC</name>
<dbReference type="STRING" id="121224.E0V944"/>
<dbReference type="EMBL" id="DS234988">
    <property type="protein sequence ID" value="EEB09900.1"/>
    <property type="molecule type" value="Genomic_DNA"/>
</dbReference>
<dbReference type="InParanoid" id="E0V944"/>
<dbReference type="GeneID" id="8233378"/>
<dbReference type="EnsemblMetazoa" id="PHUM003720-RA">
    <property type="protein sequence ID" value="PHUM003720-PA"/>
    <property type="gene ID" value="PHUM003720"/>
</dbReference>
<proteinExistence type="predicted"/>
<dbReference type="InterPro" id="IPR043034">
    <property type="entry name" value="DNA_pol_alpha_B_N_sf"/>
</dbReference>
<evidence type="ECO:0000259" key="1">
    <source>
        <dbReference type="Pfam" id="PF08418"/>
    </source>
</evidence>
<dbReference type="RefSeq" id="XP_002422638.1">
    <property type="nucleotide sequence ID" value="XM_002422593.1"/>
</dbReference>
<evidence type="ECO:0000313" key="4">
    <source>
        <dbReference type="Proteomes" id="UP000009046"/>
    </source>
</evidence>
<protein>
    <recommendedName>
        <fullName evidence="1">DNA polymerase alpha subunit B N-terminal domain-containing protein</fullName>
    </recommendedName>
</protein>
<dbReference type="eggNOG" id="KOG1625">
    <property type="taxonomic scope" value="Eukaryota"/>
</dbReference>
<evidence type="ECO:0000313" key="3">
    <source>
        <dbReference type="EnsemblMetazoa" id="PHUM003720-PA"/>
    </source>
</evidence>
<dbReference type="Proteomes" id="UP000009046">
    <property type="component" value="Unassembled WGS sequence"/>
</dbReference>
<dbReference type="AlphaFoldDB" id="E0V944"/>
<accession>E0V944</accession>
<dbReference type="Gene3D" id="1.10.8.530">
    <property type="entry name" value="DNA polymerase alpha-primase, subunit B, N-terminal domain"/>
    <property type="match status" value="1"/>
</dbReference>
<dbReference type="VEuPathDB" id="VectorBase:PHUM003720"/>
<dbReference type="InterPro" id="IPR013627">
    <property type="entry name" value="Pol_alpha_B_N"/>
</dbReference>
<organism>
    <name type="scientific">Pediculus humanus subsp. corporis</name>
    <name type="common">Body louse</name>
    <dbReference type="NCBI Taxonomy" id="121224"/>
    <lineage>
        <taxon>Eukaryota</taxon>
        <taxon>Metazoa</taxon>
        <taxon>Ecdysozoa</taxon>
        <taxon>Arthropoda</taxon>
        <taxon>Hexapoda</taxon>
        <taxon>Insecta</taxon>
        <taxon>Pterygota</taxon>
        <taxon>Neoptera</taxon>
        <taxon>Paraneoptera</taxon>
        <taxon>Psocodea</taxon>
        <taxon>Troctomorpha</taxon>
        <taxon>Phthiraptera</taxon>
        <taxon>Anoplura</taxon>
        <taxon>Pediculidae</taxon>
        <taxon>Pediculus</taxon>
    </lineage>
</organism>
<dbReference type="OrthoDB" id="336885at2759"/>
<reference evidence="3" key="3">
    <citation type="submission" date="2020-05" db="UniProtKB">
        <authorList>
            <consortium name="EnsemblMetazoa"/>
        </authorList>
    </citation>
    <scope>IDENTIFICATION</scope>
    <source>
        <strain evidence="3">USDA</strain>
    </source>
</reference>
<dbReference type="CTD" id="8233378"/>
<reference evidence="2" key="2">
    <citation type="submission" date="2007-04" db="EMBL/GenBank/DDBJ databases">
        <title>The genome of the human body louse.</title>
        <authorList>
            <consortium name="The Human Body Louse Genome Consortium"/>
            <person name="Kirkness E."/>
            <person name="Walenz B."/>
            <person name="Hass B."/>
            <person name="Bruggner R."/>
            <person name="Strausberg R."/>
        </authorList>
    </citation>
    <scope>NUCLEOTIDE SEQUENCE</scope>
    <source>
        <strain evidence="2">USDA</strain>
    </source>
</reference>